<reference evidence="2 3" key="1">
    <citation type="journal article" date="2013" name="PLoS ONE">
        <title>Genomic and secretomic analyses reveal unique features of the lignocellulolytic enzyme system of Penicillium decumbens.</title>
        <authorList>
            <person name="Liu G."/>
            <person name="Zhang L."/>
            <person name="Wei X."/>
            <person name="Zou G."/>
            <person name="Qin Y."/>
            <person name="Ma L."/>
            <person name="Li J."/>
            <person name="Zheng H."/>
            <person name="Wang S."/>
            <person name="Wang C."/>
            <person name="Xun L."/>
            <person name="Zhao G.-P."/>
            <person name="Zhou Z."/>
            <person name="Qu Y."/>
        </authorList>
    </citation>
    <scope>NUCLEOTIDE SEQUENCE [LARGE SCALE GENOMIC DNA]</scope>
    <source>
        <strain evidence="3">114-2 / CGMCC 5302</strain>
    </source>
</reference>
<dbReference type="STRING" id="933388.S7Z922"/>
<dbReference type="AlphaFoldDB" id="S7Z922"/>
<dbReference type="Proteomes" id="UP000019376">
    <property type="component" value="Unassembled WGS sequence"/>
</dbReference>
<protein>
    <submittedName>
        <fullName evidence="2">Uncharacterized protein</fullName>
    </submittedName>
</protein>
<dbReference type="OrthoDB" id="2155246at2759"/>
<name>S7Z922_PENO1</name>
<dbReference type="InterPro" id="IPR043472">
    <property type="entry name" value="Macro_dom-like"/>
</dbReference>
<dbReference type="EMBL" id="KB644408">
    <property type="protein sequence ID" value="EPS25171.1"/>
    <property type="molecule type" value="Genomic_DNA"/>
</dbReference>
<gene>
    <name evidence="2" type="ORF">PDE_00102</name>
</gene>
<accession>S7Z922</accession>
<keyword evidence="1" id="KW-0175">Coiled coil</keyword>
<organism evidence="2 3">
    <name type="scientific">Penicillium oxalicum (strain 114-2 / CGMCC 5302)</name>
    <name type="common">Penicillium decumbens</name>
    <dbReference type="NCBI Taxonomy" id="933388"/>
    <lineage>
        <taxon>Eukaryota</taxon>
        <taxon>Fungi</taxon>
        <taxon>Dikarya</taxon>
        <taxon>Ascomycota</taxon>
        <taxon>Pezizomycotina</taxon>
        <taxon>Eurotiomycetes</taxon>
        <taxon>Eurotiomycetidae</taxon>
        <taxon>Eurotiales</taxon>
        <taxon>Aspergillaceae</taxon>
        <taxon>Penicillium</taxon>
    </lineage>
</organism>
<sequence length="129" mass="14338">MDLFDENPSHQIVPLPVGTALVIPPQPSDIRRGQKAQWVICLFTSRGFGRKVDSYEQIMNHTSAALQDLKEKLIDLRLDGTEPSPKALFSCRFNSGLFAVPWADTREILKEAGLRVTVVVPPEVAVRSP</sequence>
<dbReference type="Gene3D" id="3.40.220.10">
    <property type="entry name" value="Leucine Aminopeptidase, subunit E, domain 1"/>
    <property type="match status" value="1"/>
</dbReference>
<dbReference type="SUPFAM" id="SSF52949">
    <property type="entry name" value="Macro domain-like"/>
    <property type="match status" value="1"/>
</dbReference>
<proteinExistence type="predicted"/>
<dbReference type="PhylomeDB" id="S7Z922"/>
<feature type="coiled-coil region" evidence="1">
    <location>
        <begin position="52"/>
        <end position="79"/>
    </location>
</feature>
<keyword evidence="3" id="KW-1185">Reference proteome</keyword>
<evidence type="ECO:0000256" key="1">
    <source>
        <dbReference type="SAM" id="Coils"/>
    </source>
</evidence>
<evidence type="ECO:0000313" key="3">
    <source>
        <dbReference type="Proteomes" id="UP000019376"/>
    </source>
</evidence>
<evidence type="ECO:0000313" key="2">
    <source>
        <dbReference type="EMBL" id="EPS25171.1"/>
    </source>
</evidence>
<dbReference type="HOGENOM" id="CLU_054419_1_0_1"/>